<dbReference type="AlphaFoldDB" id="A0A0G0L771"/>
<evidence type="ECO:0000256" key="5">
    <source>
        <dbReference type="RuleBase" id="RU003869"/>
    </source>
</evidence>
<keyword evidence="4 6" id="KW-0694">RNA-binding</keyword>
<keyword evidence="3 4" id="KW-0687">Ribonucleoprotein</keyword>
<dbReference type="PANTHER" id="PTHR11655">
    <property type="entry name" value="60S/50S RIBOSOMAL PROTEIN L6/L9"/>
    <property type="match status" value="1"/>
</dbReference>
<accession>A0A0G0L771</accession>
<dbReference type="HAMAP" id="MF_01365_B">
    <property type="entry name" value="Ribosomal_uL6_B"/>
    <property type="match status" value="1"/>
</dbReference>
<dbReference type="PATRIC" id="fig|1618334.3.peg.780"/>
<protein>
    <recommendedName>
        <fullName evidence="4">Large ribosomal subunit protein uL6</fullName>
    </recommendedName>
</protein>
<dbReference type="InterPro" id="IPR002358">
    <property type="entry name" value="Ribosomal_uL6_CS"/>
</dbReference>
<dbReference type="GO" id="GO:0019843">
    <property type="term" value="F:rRNA binding"/>
    <property type="evidence" value="ECO:0007669"/>
    <property type="project" value="UniProtKB-UniRule"/>
</dbReference>
<dbReference type="PIRSF" id="PIRSF002162">
    <property type="entry name" value="Ribosomal_L6"/>
    <property type="match status" value="1"/>
</dbReference>
<dbReference type="InterPro" id="IPR036789">
    <property type="entry name" value="Ribosomal_uL6-like_a/b-dom_sf"/>
</dbReference>
<reference evidence="8 9" key="1">
    <citation type="journal article" date="2015" name="Nature">
        <title>rRNA introns, odd ribosomes, and small enigmatic genomes across a large radiation of phyla.</title>
        <authorList>
            <person name="Brown C.T."/>
            <person name="Hug L.A."/>
            <person name="Thomas B.C."/>
            <person name="Sharon I."/>
            <person name="Castelle C.J."/>
            <person name="Singh A."/>
            <person name="Wilkins M.J."/>
            <person name="Williams K.H."/>
            <person name="Banfield J.F."/>
        </authorList>
    </citation>
    <scope>NUCLEOTIDE SEQUENCE [LARGE SCALE GENOMIC DNA]</scope>
</reference>
<feature type="domain" description="Large ribosomal subunit protein uL6 alpha-beta" evidence="7">
    <location>
        <begin position="92"/>
        <end position="165"/>
    </location>
</feature>
<comment type="caution">
    <text evidence="8">The sequence shown here is derived from an EMBL/GenBank/DDBJ whole genome shotgun (WGS) entry which is preliminary data.</text>
</comment>
<comment type="subunit">
    <text evidence="4">Part of the 50S ribosomal subunit.</text>
</comment>
<dbReference type="PROSITE" id="PS00525">
    <property type="entry name" value="RIBOSOMAL_L6_1"/>
    <property type="match status" value="1"/>
</dbReference>
<evidence type="ECO:0000313" key="8">
    <source>
        <dbReference type="EMBL" id="KKQ86857.1"/>
    </source>
</evidence>
<dbReference type="GO" id="GO:0002181">
    <property type="term" value="P:cytoplasmic translation"/>
    <property type="evidence" value="ECO:0007669"/>
    <property type="project" value="TreeGrafter"/>
</dbReference>
<dbReference type="NCBIfam" id="TIGR03654">
    <property type="entry name" value="L6_bact"/>
    <property type="match status" value="1"/>
</dbReference>
<gene>
    <name evidence="4" type="primary">rplF</name>
    <name evidence="8" type="ORF">UT11_C0061G0018</name>
</gene>
<dbReference type="FunFam" id="3.90.930.12:FF:000001">
    <property type="entry name" value="50S ribosomal protein L6"/>
    <property type="match status" value="1"/>
</dbReference>
<evidence type="ECO:0000256" key="2">
    <source>
        <dbReference type="ARBA" id="ARBA00022980"/>
    </source>
</evidence>
<dbReference type="InterPro" id="IPR020040">
    <property type="entry name" value="Ribosomal_uL6_a/b-dom"/>
</dbReference>
<dbReference type="Proteomes" id="UP000033934">
    <property type="component" value="Unassembled WGS sequence"/>
</dbReference>
<keyword evidence="4 6" id="KW-0699">rRNA-binding</keyword>
<name>A0A0G0L771_9BACT</name>
<evidence type="ECO:0000256" key="3">
    <source>
        <dbReference type="ARBA" id="ARBA00023274"/>
    </source>
</evidence>
<evidence type="ECO:0000259" key="7">
    <source>
        <dbReference type="Pfam" id="PF00347"/>
    </source>
</evidence>
<dbReference type="PANTHER" id="PTHR11655:SF14">
    <property type="entry name" value="LARGE RIBOSOMAL SUBUNIT PROTEIN UL6M"/>
    <property type="match status" value="1"/>
</dbReference>
<dbReference type="GO" id="GO:0022625">
    <property type="term" value="C:cytosolic large ribosomal subunit"/>
    <property type="evidence" value="ECO:0007669"/>
    <property type="project" value="UniProtKB-UniRule"/>
</dbReference>
<organism evidence="8 9">
    <name type="scientific">Berkelbacteria bacterium GW2011_GWA2_38_9</name>
    <dbReference type="NCBI Taxonomy" id="1618334"/>
    <lineage>
        <taxon>Bacteria</taxon>
        <taxon>Candidatus Berkelbacteria</taxon>
    </lineage>
</organism>
<dbReference type="InterPro" id="IPR000702">
    <property type="entry name" value="Ribosomal_uL6-like"/>
</dbReference>
<feature type="domain" description="Large ribosomal subunit protein uL6 alpha-beta" evidence="7">
    <location>
        <begin position="14"/>
        <end position="84"/>
    </location>
</feature>
<proteinExistence type="inferred from homology"/>
<dbReference type="Gene3D" id="3.90.930.12">
    <property type="entry name" value="Ribosomal protein L6, alpha-beta domain"/>
    <property type="match status" value="2"/>
</dbReference>
<dbReference type="EMBL" id="LBVO01000061">
    <property type="protein sequence ID" value="KKQ86857.1"/>
    <property type="molecule type" value="Genomic_DNA"/>
</dbReference>
<comment type="similarity">
    <text evidence="1 4 5">Belongs to the universal ribosomal protein uL6 family.</text>
</comment>
<evidence type="ECO:0000313" key="9">
    <source>
        <dbReference type="Proteomes" id="UP000033934"/>
    </source>
</evidence>
<evidence type="ECO:0000256" key="4">
    <source>
        <dbReference type="HAMAP-Rule" id="MF_01365"/>
    </source>
</evidence>
<keyword evidence="2 4" id="KW-0689">Ribosomal protein</keyword>
<dbReference type="SUPFAM" id="SSF56053">
    <property type="entry name" value="Ribosomal protein L6"/>
    <property type="match status" value="2"/>
</dbReference>
<dbReference type="Pfam" id="PF00347">
    <property type="entry name" value="Ribosomal_L6"/>
    <property type="match status" value="2"/>
</dbReference>
<evidence type="ECO:0000256" key="6">
    <source>
        <dbReference type="RuleBase" id="RU003870"/>
    </source>
</evidence>
<comment type="function">
    <text evidence="4 6">This protein binds to the 23S rRNA, and is important in its secondary structure. It is located near the subunit interface in the base of the L7/L12 stalk, and near the tRNA binding site of the peptidyltransferase center.</text>
</comment>
<dbReference type="InterPro" id="IPR019906">
    <property type="entry name" value="Ribosomal_uL6_bac-type"/>
</dbReference>
<dbReference type="PRINTS" id="PR00059">
    <property type="entry name" value="RIBOSOMALL6"/>
</dbReference>
<dbReference type="GO" id="GO:0003735">
    <property type="term" value="F:structural constituent of ribosome"/>
    <property type="evidence" value="ECO:0007669"/>
    <property type="project" value="UniProtKB-UniRule"/>
</dbReference>
<evidence type="ECO:0000256" key="1">
    <source>
        <dbReference type="ARBA" id="ARBA00009356"/>
    </source>
</evidence>
<sequence>MPSRIGKQPIKINDKVKVEISKSEIKVTGPLGEIILTIFDHISVQEIDSQIICKIIGSDIPSKRAMQGLLRNLIFNAVVGVSEGWQKKLDLVGVGYRVAMKGNDLELNLGFSHPVVVNPPANITFSVVKNNITVSGFDKQLVGNTAAHIRSLKKPEPYKGKGIKYSDEHVRRKAGKAAKAVGSGS</sequence>